<dbReference type="InterPro" id="IPR029016">
    <property type="entry name" value="GAF-like_dom_sf"/>
</dbReference>
<dbReference type="Pfam" id="PF04340">
    <property type="entry name" value="DUF484"/>
    <property type="match status" value="1"/>
</dbReference>
<dbReference type="PANTHER" id="PTHR38765">
    <property type="entry name" value="DUF484 DOMAIN-CONTAINING PROTEIN"/>
    <property type="match status" value="1"/>
</dbReference>
<reference evidence="1 2" key="1">
    <citation type="submission" date="2023-07" db="EMBL/GenBank/DDBJ databases">
        <title>Genomic Encyclopedia of Type Strains, Phase IV (KMG-IV): sequencing the most valuable type-strain genomes for metagenomic binning, comparative biology and taxonomic classification.</title>
        <authorList>
            <person name="Goeker M."/>
        </authorList>
    </citation>
    <scope>NUCLEOTIDE SEQUENCE [LARGE SCALE GENOMIC DNA]</scope>
    <source>
        <strain evidence="1 2">DSM 18695</strain>
    </source>
</reference>
<gene>
    <name evidence="1" type="ORF">QO010_004060</name>
</gene>
<sequence length="226" mass="24284">MSDAAKARIERDEAIRDIRDFLRAHPETLRQDEALLSELGLRLDAANLVDFGPAAIAKVSAAHRRESGVRKQLEALAKANFAAQAQTHAAVIDLLEARNHSDLARRVDELATLRLGLAGASVALEGPARIPAGWVALAEGQVDLVLGPQKVARMGFHAPALPLFGERAGSVKSMALVRLGLWSPSRQGILAFGSPDAQGFTSDMGSELVAFLARVFERTAERWPVL</sequence>
<dbReference type="PANTHER" id="PTHR38765:SF1">
    <property type="entry name" value="DUF484 DOMAIN-CONTAINING PROTEIN"/>
    <property type="match status" value="1"/>
</dbReference>
<dbReference type="EMBL" id="JAUSVS010000010">
    <property type="protein sequence ID" value="MDQ0466267.1"/>
    <property type="molecule type" value="Genomic_DNA"/>
</dbReference>
<dbReference type="RefSeq" id="WP_307352237.1">
    <property type="nucleotide sequence ID" value="NZ_JAUSVS010000010.1"/>
</dbReference>
<name>A0ABU0IW79_9CAUL</name>
<dbReference type="InterPro" id="IPR007435">
    <property type="entry name" value="DUF484"/>
</dbReference>
<evidence type="ECO:0000313" key="2">
    <source>
        <dbReference type="Proteomes" id="UP001228905"/>
    </source>
</evidence>
<organism evidence="1 2">
    <name type="scientific">Caulobacter ginsengisoli</name>
    <dbReference type="NCBI Taxonomy" id="400775"/>
    <lineage>
        <taxon>Bacteria</taxon>
        <taxon>Pseudomonadati</taxon>
        <taxon>Pseudomonadota</taxon>
        <taxon>Alphaproteobacteria</taxon>
        <taxon>Caulobacterales</taxon>
        <taxon>Caulobacteraceae</taxon>
        <taxon>Caulobacter</taxon>
    </lineage>
</organism>
<dbReference type="Proteomes" id="UP001228905">
    <property type="component" value="Unassembled WGS sequence"/>
</dbReference>
<proteinExistence type="predicted"/>
<keyword evidence="2" id="KW-1185">Reference proteome</keyword>
<evidence type="ECO:0000313" key="1">
    <source>
        <dbReference type="EMBL" id="MDQ0466267.1"/>
    </source>
</evidence>
<dbReference type="Gene3D" id="3.30.450.40">
    <property type="match status" value="1"/>
</dbReference>
<accession>A0ABU0IW79</accession>
<protein>
    <submittedName>
        <fullName evidence="1">Uncharacterized protein YigA (DUF484 family)</fullName>
    </submittedName>
</protein>
<comment type="caution">
    <text evidence="1">The sequence shown here is derived from an EMBL/GenBank/DDBJ whole genome shotgun (WGS) entry which is preliminary data.</text>
</comment>